<evidence type="ECO:0000256" key="1">
    <source>
        <dbReference type="SAM" id="MobiDB-lite"/>
    </source>
</evidence>
<evidence type="ECO:0000313" key="3">
    <source>
        <dbReference type="EMBL" id="KAA8491177.1"/>
    </source>
</evidence>
<reference evidence="4" key="1">
    <citation type="journal article" date="2019" name="Nat. Commun.">
        <title>Expansion of phycobilisome linker gene families in mesophilic red algae.</title>
        <authorList>
            <person name="Lee J."/>
            <person name="Kim D."/>
            <person name="Bhattacharya D."/>
            <person name="Yoon H.S."/>
        </authorList>
    </citation>
    <scope>NUCLEOTIDE SEQUENCE [LARGE SCALE GENOMIC DNA]</scope>
    <source>
        <strain evidence="4">CCMP 1328</strain>
    </source>
</reference>
<sequence length="556" mass="60513">MAPRPAAAFVAASCVPSSCSSACGKRCRLGAVCRSPHVFSRRHRTRVPARARLDAGRIVGDDTHRAGRRTRRRTFGQVQATSKNSVTHASESSTHGVPGETVSDSRAQVLQKPSRSVVQTQLANVRVTRRKIQRWLKAVRNAGAQVSTLPLQSTFAFLSGAQVSVQLLSSANARNRNTRVEQKEIQLKNGARAVCFWPVVNDASGMGGAPDARATERSTIVLMHGIHPLGVEDGRVQKFARAFASAGFVCVMPEIEQFKAFQLDPSGIDAVGEALNRISTHKELCPSGMISVFGASMSGSMSMIAAARDAELASRIRVILCVGSFANVESASMKAMCGLPEDDDTCRNILMYNFLHFSYAELDARGEPHALPRHLRANVIEALRIAVRSRTTCNVKPLVEYLESSAPEVAEEFTRLQTDVAYRLSHVMRILPHTRSMMDEMSPIRYVDKFTFPVLLIHGYEDEVVPASEAQTMYNKLKGLADKSSTSPHLPEPTLCLTPLIGHGHRKPFRMSFVPAIAAVLSVLTKFIRLSSFTRTGTASPAPVVPAALKSVASKS</sequence>
<evidence type="ECO:0000313" key="4">
    <source>
        <dbReference type="Proteomes" id="UP000324585"/>
    </source>
</evidence>
<feature type="compositionally biased region" description="Basic and acidic residues" evidence="1">
    <location>
        <begin position="56"/>
        <end position="65"/>
    </location>
</feature>
<feature type="region of interest" description="Disordered" evidence="1">
    <location>
        <begin position="56"/>
        <end position="113"/>
    </location>
</feature>
<dbReference type="InterPro" id="IPR029058">
    <property type="entry name" value="AB_hydrolase_fold"/>
</dbReference>
<name>A0A5J4YL53_PORPP</name>
<dbReference type="Proteomes" id="UP000324585">
    <property type="component" value="Unassembled WGS sequence"/>
</dbReference>
<dbReference type="AlphaFoldDB" id="A0A5J4YL53"/>
<keyword evidence="4" id="KW-1185">Reference proteome</keyword>
<dbReference type="SUPFAM" id="SSF53474">
    <property type="entry name" value="alpha/beta-Hydrolases"/>
    <property type="match status" value="1"/>
</dbReference>
<comment type="caution">
    <text evidence="3">The sequence shown here is derived from an EMBL/GenBank/DDBJ whole genome shotgun (WGS) entry which is preliminary data.</text>
</comment>
<gene>
    <name evidence="3" type="ORF">FVE85_9472</name>
</gene>
<feature type="compositionally biased region" description="Polar residues" evidence="1">
    <location>
        <begin position="76"/>
        <end position="95"/>
    </location>
</feature>
<accession>A0A5J4YL53</accession>
<organism evidence="3 4">
    <name type="scientific">Porphyridium purpureum</name>
    <name type="common">Red alga</name>
    <name type="synonym">Porphyridium cruentum</name>
    <dbReference type="NCBI Taxonomy" id="35688"/>
    <lineage>
        <taxon>Eukaryota</taxon>
        <taxon>Rhodophyta</taxon>
        <taxon>Bangiophyceae</taxon>
        <taxon>Porphyridiales</taxon>
        <taxon>Porphyridiaceae</taxon>
        <taxon>Porphyridium</taxon>
    </lineage>
</organism>
<dbReference type="Pfam" id="PF20434">
    <property type="entry name" value="BD-FAE"/>
    <property type="match status" value="1"/>
</dbReference>
<dbReference type="EMBL" id="VRMN01000015">
    <property type="protein sequence ID" value="KAA8491177.1"/>
    <property type="molecule type" value="Genomic_DNA"/>
</dbReference>
<feature type="domain" description="BD-FAE-like" evidence="2">
    <location>
        <begin position="434"/>
        <end position="477"/>
    </location>
</feature>
<dbReference type="InterPro" id="IPR049492">
    <property type="entry name" value="BD-FAE-like_dom"/>
</dbReference>
<feature type="compositionally biased region" description="Polar residues" evidence="1">
    <location>
        <begin position="102"/>
        <end position="113"/>
    </location>
</feature>
<dbReference type="OrthoDB" id="1976at2759"/>
<evidence type="ECO:0000259" key="2">
    <source>
        <dbReference type="Pfam" id="PF20434"/>
    </source>
</evidence>
<protein>
    <recommendedName>
        <fullName evidence="2">BD-FAE-like domain-containing protein</fullName>
    </recommendedName>
</protein>
<dbReference type="Gene3D" id="3.40.50.1820">
    <property type="entry name" value="alpha/beta hydrolase"/>
    <property type="match status" value="1"/>
</dbReference>
<proteinExistence type="predicted"/>